<keyword evidence="1" id="KW-0472">Membrane</keyword>
<evidence type="ECO:0000313" key="2">
    <source>
        <dbReference type="EMBL" id="MBD2863097.1"/>
    </source>
</evidence>
<keyword evidence="1" id="KW-0812">Transmembrane</keyword>
<feature type="transmembrane region" description="Helical" evidence="1">
    <location>
        <begin position="120"/>
        <end position="138"/>
    </location>
</feature>
<evidence type="ECO:0000256" key="1">
    <source>
        <dbReference type="SAM" id="Phobius"/>
    </source>
</evidence>
<evidence type="ECO:0000313" key="3">
    <source>
        <dbReference type="Proteomes" id="UP000639396"/>
    </source>
</evidence>
<keyword evidence="3" id="KW-1185">Reference proteome</keyword>
<accession>A0A927CAE5</accession>
<gene>
    <name evidence="2" type="ORF">IDH45_13975</name>
</gene>
<dbReference type="AlphaFoldDB" id="A0A927CAE5"/>
<dbReference type="RefSeq" id="WP_190928582.1">
    <property type="nucleotide sequence ID" value="NZ_JACXJA010000016.1"/>
</dbReference>
<proteinExistence type="predicted"/>
<name>A0A927CAE5_9BACL</name>
<feature type="transmembrane region" description="Helical" evidence="1">
    <location>
        <begin position="18"/>
        <end position="37"/>
    </location>
</feature>
<dbReference type="Proteomes" id="UP000639396">
    <property type="component" value="Unassembled WGS sequence"/>
</dbReference>
<sequence>MHKPNYNVGHNVGTTIRWFIFIPSFFGAYMLMALFRYPVDYFVLGWFTKYSLQTKFILDHLYSDFICIAFAIFVSCIFAPGKRVMIAAVYMGFVLIAIPGQLKTDLLYNYYGYQPWKMPFLISCYVAAAVLPFLFMLLQQYLEKKASMPADTPKQIA</sequence>
<dbReference type="EMBL" id="JACXJA010000016">
    <property type="protein sequence ID" value="MBD2863097.1"/>
    <property type="molecule type" value="Genomic_DNA"/>
</dbReference>
<keyword evidence="1" id="KW-1133">Transmembrane helix</keyword>
<organism evidence="2 3">
    <name type="scientific">Paenibacillus oceani</name>
    <dbReference type="NCBI Taxonomy" id="2772510"/>
    <lineage>
        <taxon>Bacteria</taxon>
        <taxon>Bacillati</taxon>
        <taxon>Bacillota</taxon>
        <taxon>Bacilli</taxon>
        <taxon>Bacillales</taxon>
        <taxon>Paenibacillaceae</taxon>
        <taxon>Paenibacillus</taxon>
    </lineage>
</organism>
<reference evidence="2" key="1">
    <citation type="submission" date="2020-09" db="EMBL/GenBank/DDBJ databases">
        <title>A novel bacterium of genus Paenibacillus, isolated from South China Sea.</title>
        <authorList>
            <person name="Huang H."/>
            <person name="Mo K."/>
            <person name="Hu Y."/>
        </authorList>
    </citation>
    <scope>NUCLEOTIDE SEQUENCE</scope>
    <source>
        <strain evidence="2">IB182363</strain>
    </source>
</reference>
<feature type="transmembrane region" description="Helical" evidence="1">
    <location>
        <begin position="84"/>
        <end position="100"/>
    </location>
</feature>
<comment type="caution">
    <text evidence="2">The sequence shown here is derived from an EMBL/GenBank/DDBJ whole genome shotgun (WGS) entry which is preliminary data.</text>
</comment>
<protein>
    <submittedName>
        <fullName evidence="2">Uncharacterized protein</fullName>
    </submittedName>
</protein>
<feature type="transmembrane region" description="Helical" evidence="1">
    <location>
        <begin position="57"/>
        <end position="77"/>
    </location>
</feature>